<comment type="catalytic activity">
    <reaction evidence="3">
        <text>holo-[citrate lyase ACP] + acetate + ATP = acetyl-[citrate lyase ACP] + AMP + diphosphate</text>
        <dbReference type="Rhea" id="RHEA:23788"/>
        <dbReference type="Rhea" id="RHEA-COMP:10158"/>
        <dbReference type="Rhea" id="RHEA-COMP:13710"/>
        <dbReference type="ChEBI" id="CHEBI:30089"/>
        <dbReference type="ChEBI" id="CHEBI:30616"/>
        <dbReference type="ChEBI" id="CHEBI:33019"/>
        <dbReference type="ChEBI" id="CHEBI:82683"/>
        <dbReference type="ChEBI" id="CHEBI:137976"/>
        <dbReference type="ChEBI" id="CHEBI:456215"/>
        <dbReference type="EC" id="6.2.1.22"/>
    </reaction>
</comment>
<dbReference type="AlphaFoldDB" id="A0A0R1F036"/>
<evidence type="ECO:0000259" key="4">
    <source>
        <dbReference type="PROSITE" id="PS51186"/>
    </source>
</evidence>
<dbReference type="GO" id="GO:0016829">
    <property type="term" value="F:lyase activity"/>
    <property type="evidence" value="ECO:0007669"/>
    <property type="project" value="UniProtKB-KW"/>
</dbReference>
<dbReference type="GeneID" id="65916119"/>
<dbReference type="InterPro" id="IPR005216">
    <property type="entry name" value="Citrate_lyase_ligase"/>
</dbReference>
<evidence type="ECO:0000313" key="6">
    <source>
        <dbReference type="Proteomes" id="UP000051181"/>
    </source>
</evidence>
<dbReference type="PANTHER" id="PTHR40599">
    <property type="entry name" value="[CITRATE [PRO-3S]-LYASE] LIGASE"/>
    <property type="match status" value="1"/>
</dbReference>
<keyword evidence="5" id="KW-0456">Lyase</keyword>
<protein>
    <recommendedName>
        <fullName evidence="3">[Citrate [pro-3S]-lyase] ligase</fullName>
        <ecNumber evidence="3">6.2.1.22</ecNumber>
    </recommendedName>
</protein>
<dbReference type="GO" id="GO:0008771">
    <property type="term" value="F:[citrate (pro-3S)-lyase] ligase activity"/>
    <property type="evidence" value="ECO:0007669"/>
    <property type="project" value="UniProtKB-EC"/>
</dbReference>
<proteinExistence type="predicted"/>
<evidence type="ECO:0000313" key="5">
    <source>
        <dbReference type="EMBL" id="KRK15197.1"/>
    </source>
</evidence>
<comment type="caution">
    <text evidence="5">The sequence shown here is derived from an EMBL/GenBank/DDBJ whole genome shotgun (WGS) entry which is preliminary data.</text>
</comment>
<organism evidence="5 6">
    <name type="scientific">Loigolactobacillus coryniformis subsp. coryniformis KCTC 3167 = DSM 20001</name>
    <dbReference type="NCBI Taxonomy" id="913848"/>
    <lineage>
        <taxon>Bacteria</taxon>
        <taxon>Bacillati</taxon>
        <taxon>Bacillota</taxon>
        <taxon>Bacilli</taxon>
        <taxon>Lactobacillales</taxon>
        <taxon>Lactobacillaceae</taxon>
        <taxon>Loigolactobacillus</taxon>
    </lineage>
</organism>
<dbReference type="SMART" id="SM00764">
    <property type="entry name" value="Citrate_ly_lig"/>
    <property type="match status" value="1"/>
</dbReference>
<dbReference type="PIRSF" id="PIRSF005751">
    <property type="entry name" value="Acet_citr_lig"/>
    <property type="match status" value="1"/>
</dbReference>
<dbReference type="SUPFAM" id="SSF55729">
    <property type="entry name" value="Acyl-CoA N-acyltransferases (Nat)"/>
    <property type="match status" value="1"/>
</dbReference>
<dbReference type="NCBIfam" id="TIGR00124">
    <property type="entry name" value="cit_ly_ligase"/>
    <property type="match status" value="1"/>
</dbReference>
<dbReference type="eggNOG" id="COG3053">
    <property type="taxonomic scope" value="Bacteria"/>
</dbReference>
<dbReference type="PROSITE" id="PS51186">
    <property type="entry name" value="GNAT"/>
    <property type="match status" value="1"/>
</dbReference>
<evidence type="ECO:0000256" key="2">
    <source>
        <dbReference type="ARBA" id="ARBA00022840"/>
    </source>
</evidence>
<dbReference type="Pfam" id="PF08218">
    <property type="entry name" value="Citrate_ly_lig"/>
    <property type="match status" value="1"/>
</dbReference>
<dbReference type="Gene3D" id="3.40.630.30">
    <property type="match status" value="1"/>
</dbReference>
<dbReference type="EMBL" id="AZCN01000054">
    <property type="protein sequence ID" value="KRK15197.1"/>
    <property type="molecule type" value="Genomic_DNA"/>
</dbReference>
<keyword evidence="2 3" id="KW-0067">ATP-binding</keyword>
<reference evidence="5 6" key="1">
    <citation type="journal article" date="2015" name="Genome Announc.">
        <title>Expanding the biotechnology potential of lactobacilli through comparative genomics of 213 strains and associated genera.</title>
        <authorList>
            <person name="Sun Z."/>
            <person name="Harris H.M."/>
            <person name="McCann A."/>
            <person name="Guo C."/>
            <person name="Argimon S."/>
            <person name="Zhang W."/>
            <person name="Yang X."/>
            <person name="Jeffery I.B."/>
            <person name="Cooney J.C."/>
            <person name="Kagawa T.F."/>
            <person name="Liu W."/>
            <person name="Song Y."/>
            <person name="Salvetti E."/>
            <person name="Wrobel A."/>
            <person name="Rasinkangas P."/>
            <person name="Parkhill J."/>
            <person name="Rea M.C."/>
            <person name="O'Sullivan O."/>
            <person name="Ritari J."/>
            <person name="Douillard F.P."/>
            <person name="Paul Ross R."/>
            <person name="Yang R."/>
            <person name="Briner A.E."/>
            <person name="Felis G.E."/>
            <person name="de Vos W.M."/>
            <person name="Barrangou R."/>
            <person name="Klaenhammer T.R."/>
            <person name="Caufield P.W."/>
            <person name="Cui Y."/>
            <person name="Zhang H."/>
            <person name="O'Toole P.W."/>
        </authorList>
    </citation>
    <scope>NUCLEOTIDE SEQUENCE [LARGE SCALE GENOMIC DNA]</scope>
    <source>
        <strain evidence="5 6">DSM 20001</strain>
    </source>
</reference>
<dbReference type="PATRIC" id="fig|913848.6.peg.1891"/>
<evidence type="ECO:0000256" key="1">
    <source>
        <dbReference type="ARBA" id="ARBA00022741"/>
    </source>
</evidence>
<name>A0A0R1F036_9LACO</name>
<accession>A0A0R1F036</accession>
<dbReference type="EC" id="6.2.1.22" evidence="3"/>
<dbReference type="PANTHER" id="PTHR40599:SF1">
    <property type="entry name" value="[CITRATE [PRO-3S]-LYASE] LIGASE"/>
    <property type="match status" value="1"/>
</dbReference>
<dbReference type="InterPro" id="IPR016181">
    <property type="entry name" value="Acyl_CoA_acyltransferase"/>
</dbReference>
<comment type="function">
    <text evidence="3">Acetylation of prosthetic group (2-(5''-phosphoribosyl)-3'-dephosphocoenzyme-A) of the gamma subunit of citrate lyase.</text>
</comment>
<dbReference type="InterPro" id="IPR013166">
    <property type="entry name" value="Citrate_lyase_ligase_C"/>
</dbReference>
<gene>
    <name evidence="5" type="ORF">FD22_GL001849</name>
</gene>
<dbReference type="GO" id="GO:0016747">
    <property type="term" value="F:acyltransferase activity, transferring groups other than amino-acyl groups"/>
    <property type="evidence" value="ECO:0007669"/>
    <property type="project" value="InterPro"/>
</dbReference>
<dbReference type="GO" id="GO:0005524">
    <property type="term" value="F:ATP binding"/>
    <property type="evidence" value="ECO:0007669"/>
    <property type="project" value="UniProtKB-UniRule"/>
</dbReference>
<sequence length="348" mass="39299">MNNYTISTIYPSEKLVNQQVDVLLEAAGISRDRNLDYTCGIFDASGQLIGTGSCFGNTLRCLAIRHDHQGESLMNTLVSHLVSVQYERGNTHLFVYTKVKSAPFFKDLGFTEIARVADKLVFMENRNDGFFNYLHQLKQSKLVSKKITSIVVNANPFSLGHQFLIEKASAENDLVHLFIVSEDSSLIPFSVRKKLVEQGTTHWTNIIYHTTGPYIISNSTFPSYFLKDEETVIRTQAALDIELFIKIAQQLNVTSRYVGEEPYSQVTHIYNEVMLDKLNQVGIQCNVIPRLKIGKEVVSASKIRLALKQGDLASVKEMVPASTYEFFLTDEGKNIIDKIKQSTQVVHY</sequence>
<dbReference type="Proteomes" id="UP000051181">
    <property type="component" value="Unassembled WGS sequence"/>
</dbReference>
<keyword evidence="3 5" id="KW-0436">Ligase</keyword>
<dbReference type="InterPro" id="IPR014729">
    <property type="entry name" value="Rossmann-like_a/b/a_fold"/>
</dbReference>
<dbReference type="SUPFAM" id="SSF52374">
    <property type="entry name" value="Nucleotidylyl transferase"/>
    <property type="match status" value="1"/>
</dbReference>
<dbReference type="Gene3D" id="3.40.50.620">
    <property type="entry name" value="HUPs"/>
    <property type="match status" value="1"/>
</dbReference>
<dbReference type="InterPro" id="IPR000182">
    <property type="entry name" value="GNAT_dom"/>
</dbReference>
<dbReference type="RefSeq" id="WP_010011839.1">
    <property type="nucleotide sequence ID" value="NZ_AZCN01000054.1"/>
</dbReference>
<keyword evidence="1 3" id="KW-0547">Nucleotide-binding</keyword>
<evidence type="ECO:0000256" key="3">
    <source>
        <dbReference type="PIRNR" id="PIRNR005751"/>
    </source>
</evidence>
<feature type="domain" description="N-acetyltransferase" evidence="4">
    <location>
        <begin position="1"/>
        <end position="128"/>
    </location>
</feature>